<reference evidence="2" key="1">
    <citation type="submission" date="2020-01" db="EMBL/GenBank/DDBJ databases">
        <title>Draft genome sequence of the Termite Coptotermes fromosanus.</title>
        <authorList>
            <person name="Itakura S."/>
            <person name="Yosikawa Y."/>
            <person name="Umezawa K."/>
        </authorList>
    </citation>
    <scope>NUCLEOTIDE SEQUENCE [LARGE SCALE GENOMIC DNA]</scope>
</reference>
<sequence>MSAFCPLCLSKGRKTVLKYFQVNLSEATRMCADAKCPYPFGLTYTDTFIQQNFMDMLKDDSIKLGMESLQDPGTPS</sequence>
<evidence type="ECO:0000313" key="1">
    <source>
        <dbReference type="EMBL" id="GFG30741.1"/>
    </source>
</evidence>
<dbReference type="AlphaFoldDB" id="A0A6L2PE30"/>
<proteinExistence type="predicted"/>
<comment type="caution">
    <text evidence="1">The sequence shown here is derived from an EMBL/GenBank/DDBJ whole genome shotgun (WGS) entry which is preliminary data.</text>
</comment>
<evidence type="ECO:0000313" key="2">
    <source>
        <dbReference type="Proteomes" id="UP000502823"/>
    </source>
</evidence>
<dbReference type="EMBL" id="BLKM01000251">
    <property type="protein sequence ID" value="GFG30741.1"/>
    <property type="molecule type" value="Genomic_DNA"/>
</dbReference>
<gene>
    <name evidence="1" type="ORF">Cfor_07790</name>
</gene>
<name>A0A6L2PE30_COPFO</name>
<dbReference type="Proteomes" id="UP000502823">
    <property type="component" value="Unassembled WGS sequence"/>
</dbReference>
<dbReference type="InParanoid" id="A0A6L2PE30"/>
<keyword evidence="2" id="KW-1185">Reference proteome</keyword>
<dbReference type="OrthoDB" id="8070558at2759"/>
<protein>
    <submittedName>
        <fullName evidence="1">Uncharacterized protein</fullName>
    </submittedName>
</protein>
<accession>A0A6L2PE30</accession>
<organism evidence="1 2">
    <name type="scientific">Coptotermes formosanus</name>
    <name type="common">Formosan subterranean termite</name>
    <dbReference type="NCBI Taxonomy" id="36987"/>
    <lineage>
        <taxon>Eukaryota</taxon>
        <taxon>Metazoa</taxon>
        <taxon>Ecdysozoa</taxon>
        <taxon>Arthropoda</taxon>
        <taxon>Hexapoda</taxon>
        <taxon>Insecta</taxon>
        <taxon>Pterygota</taxon>
        <taxon>Neoptera</taxon>
        <taxon>Polyneoptera</taxon>
        <taxon>Dictyoptera</taxon>
        <taxon>Blattodea</taxon>
        <taxon>Blattoidea</taxon>
        <taxon>Termitoidae</taxon>
        <taxon>Rhinotermitidae</taxon>
        <taxon>Coptotermes</taxon>
    </lineage>
</organism>